<evidence type="ECO:0000256" key="1">
    <source>
        <dbReference type="ARBA" id="ARBA00004141"/>
    </source>
</evidence>
<dbReference type="InterPro" id="IPR050360">
    <property type="entry name" value="MFS_Sugar_Transporters"/>
</dbReference>
<dbReference type="AlphaFoldDB" id="A0A8H6Y412"/>
<evidence type="ECO:0000256" key="5">
    <source>
        <dbReference type="ARBA" id="ARBA00022989"/>
    </source>
</evidence>
<dbReference type="Pfam" id="PF00083">
    <property type="entry name" value="Sugar_tr"/>
    <property type="match status" value="2"/>
</dbReference>
<name>A0A8H6Y412_9AGAR</name>
<dbReference type="OrthoDB" id="8120565at2759"/>
<evidence type="ECO:0000256" key="2">
    <source>
        <dbReference type="ARBA" id="ARBA00010992"/>
    </source>
</evidence>
<dbReference type="PANTHER" id="PTHR48022:SF2">
    <property type="entry name" value="PLASTIDIC GLUCOSE TRANSPORTER 4"/>
    <property type="match status" value="1"/>
</dbReference>
<keyword evidence="4 9" id="KW-0812">Transmembrane</keyword>
<dbReference type="PRINTS" id="PR00171">
    <property type="entry name" value="SUGRTRNSPORT"/>
</dbReference>
<evidence type="ECO:0000256" key="9">
    <source>
        <dbReference type="SAM" id="Phobius"/>
    </source>
</evidence>
<dbReference type="SUPFAM" id="SSF103473">
    <property type="entry name" value="MFS general substrate transporter"/>
    <property type="match status" value="1"/>
</dbReference>
<protein>
    <submittedName>
        <fullName evidence="11">Hexose transport-related protein</fullName>
    </submittedName>
</protein>
<dbReference type="EMBL" id="JACAZI010000008">
    <property type="protein sequence ID" value="KAF7353778.1"/>
    <property type="molecule type" value="Genomic_DNA"/>
</dbReference>
<comment type="catalytic activity">
    <reaction evidence="7">
        <text>myo-inositol(out) + H(+)(out) = myo-inositol(in) + H(+)(in)</text>
        <dbReference type="Rhea" id="RHEA:60364"/>
        <dbReference type="ChEBI" id="CHEBI:15378"/>
        <dbReference type="ChEBI" id="CHEBI:17268"/>
    </reaction>
</comment>
<keyword evidence="12" id="KW-1185">Reference proteome</keyword>
<keyword evidence="6 9" id="KW-0472">Membrane</keyword>
<dbReference type="GO" id="GO:0016020">
    <property type="term" value="C:membrane"/>
    <property type="evidence" value="ECO:0007669"/>
    <property type="project" value="UniProtKB-SubCell"/>
</dbReference>
<evidence type="ECO:0000256" key="7">
    <source>
        <dbReference type="ARBA" id="ARBA00049119"/>
    </source>
</evidence>
<feature type="region of interest" description="Disordered" evidence="8">
    <location>
        <begin position="168"/>
        <end position="187"/>
    </location>
</feature>
<sequence>MALMLIFISALTATYQPEWNNSAAAWTTATFIWIYVAFFGMSWGPVSWTVISEVFPLSTRAHGVALAASANWMTNASPKCLHIQSIQISDTQPTQFLVSLIVPVMLVNITYGTYLFFLMFMLMGIAFAIWVLPETFGKSLEEMDLAFGSGEGQADMARMERILVSLKNGDEKAQRSRSVDSSKNETA</sequence>
<comment type="caution">
    <text evidence="11">The sequence shown here is derived from an EMBL/GenBank/DDBJ whole genome shotgun (WGS) entry which is preliminary data.</text>
</comment>
<evidence type="ECO:0000256" key="3">
    <source>
        <dbReference type="ARBA" id="ARBA00022448"/>
    </source>
</evidence>
<evidence type="ECO:0000259" key="10">
    <source>
        <dbReference type="PROSITE" id="PS50850"/>
    </source>
</evidence>
<dbReference type="Gene3D" id="1.20.1250.20">
    <property type="entry name" value="MFS general substrate transporter like domains"/>
    <property type="match status" value="1"/>
</dbReference>
<evidence type="ECO:0000313" key="12">
    <source>
        <dbReference type="Proteomes" id="UP000620124"/>
    </source>
</evidence>
<dbReference type="PANTHER" id="PTHR48022">
    <property type="entry name" value="PLASTIDIC GLUCOSE TRANSPORTER 4"/>
    <property type="match status" value="1"/>
</dbReference>
<organism evidence="11 12">
    <name type="scientific">Mycena venus</name>
    <dbReference type="NCBI Taxonomy" id="2733690"/>
    <lineage>
        <taxon>Eukaryota</taxon>
        <taxon>Fungi</taxon>
        <taxon>Dikarya</taxon>
        <taxon>Basidiomycota</taxon>
        <taxon>Agaricomycotina</taxon>
        <taxon>Agaricomycetes</taxon>
        <taxon>Agaricomycetidae</taxon>
        <taxon>Agaricales</taxon>
        <taxon>Marasmiineae</taxon>
        <taxon>Mycenaceae</taxon>
        <taxon>Mycena</taxon>
    </lineage>
</organism>
<gene>
    <name evidence="11" type="ORF">MVEN_01063300</name>
</gene>
<feature type="domain" description="Major facilitator superfamily (MFS) profile" evidence="10">
    <location>
        <begin position="1"/>
        <end position="136"/>
    </location>
</feature>
<dbReference type="InterPro" id="IPR005828">
    <property type="entry name" value="MFS_sugar_transport-like"/>
</dbReference>
<keyword evidence="3" id="KW-0813">Transport</keyword>
<proteinExistence type="inferred from homology"/>
<evidence type="ECO:0000256" key="4">
    <source>
        <dbReference type="ARBA" id="ARBA00022692"/>
    </source>
</evidence>
<accession>A0A8H6Y412</accession>
<reference evidence="11" key="1">
    <citation type="submission" date="2020-05" db="EMBL/GenBank/DDBJ databases">
        <title>Mycena genomes resolve the evolution of fungal bioluminescence.</title>
        <authorList>
            <person name="Tsai I.J."/>
        </authorList>
    </citation>
    <scope>NUCLEOTIDE SEQUENCE</scope>
    <source>
        <strain evidence="11">CCC161011</strain>
    </source>
</reference>
<dbReference type="Proteomes" id="UP000620124">
    <property type="component" value="Unassembled WGS sequence"/>
</dbReference>
<dbReference type="PROSITE" id="PS50850">
    <property type="entry name" value="MFS"/>
    <property type="match status" value="1"/>
</dbReference>
<comment type="subcellular location">
    <subcellularLocation>
        <location evidence="1">Membrane</location>
        <topology evidence="1">Multi-pass membrane protein</topology>
    </subcellularLocation>
</comment>
<dbReference type="InterPro" id="IPR036259">
    <property type="entry name" value="MFS_trans_sf"/>
</dbReference>
<keyword evidence="5 9" id="KW-1133">Transmembrane helix</keyword>
<dbReference type="GO" id="GO:0005351">
    <property type="term" value="F:carbohydrate:proton symporter activity"/>
    <property type="evidence" value="ECO:0007669"/>
    <property type="project" value="TreeGrafter"/>
</dbReference>
<evidence type="ECO:0000256" key="6">
    <source>
        <dbReference type="ARBA" id="ARBA00023136"/>
    </source>
</evidence>
<evidence type="ECO:0000313" key="11">
    <source>
        <dbReference type="EMBL" id="KAF7353778.1"/>
    </source>
</evidence>
<feature type="transmembrane region" description="Helical" evidence="9">
    <location>
        <begin position="30"/>
        <end position="51"/>
    </location>
</feature>
<evidence type="ECO:0000256" key="8">
    <source>
        <dbReference type="SAM" id="MobiDB-lite"/>
    </source>
</evidence>
<dbReference type="InterPro" id="IPR003663">
    <property type="entry name" value="Sugar/inositol_transpt"/>
</dbReference>
<comment type="similarity">
    <text evidence="2">Belongs to the major facilitator superfamily. Sugar transporter (TC 2.A.1.1) family.</text>
</comment>
<dbReference type="InterPro" id="IPR020846">
    <property type="entry name" value="MFS_dom"/>
</dbReference>